<dbReference type="InterPro" id="IPR038461">
    <property type="entry name" value="Schlafen_AlbA_2_dom_sf"/>
</dbReference>
<dbReference type="Pfam" id="PF04326">
    <property type="entry name" value="SLFN_AlbA_2"/>
    <property type="match status" value="1"/>
</dbReference>
<dbReference type="PANTHER" id="PTHR30595">
    <property type="entry name" value="GLPR-RELATED TRANSCRIPTIONAL REPRESSOR"/>
    <property type="match status" value="1"/>
</dbReference>
<dbReference type="Pfam" id="PF13749">
    <property type="entry name" value="HATPase_c_4"/>
    <property type="match status" value="1"/>
</dbReference>
<dbReference type="STRING" id="521003.COLINT_03197"/>
<reference evidence="2 3" key="1">
    <citation type="submission" date="2009-04" db="EMBL/GenBank/DDBJ databases">
        <authorList>
            <person name="Weinstock G."/>
            <person name="Sodergren E."/>
            <person name="Clifton S."/>
            <person name="Fulton L."/>
            <person name="Fulton B."/>
            <person name="Courtney L."/>
            <person name="Fronick C."/>
            <person name="Harrison M."/>
            <person name="Strong C."/>
            <person name="Farmer C."/>
            <person name="Delahaunty K."/>
            <person name="Markovic C."/>
            <person name="Hall O."/>
            <person name="Minx P."/>
            <person name="Tomlinson C."/>
            <person name="Mitreva M."/>
            <person name="Nelson J."/>
            <person name="Hou S."/>
            <person name="Wollam A."/>
            <person name="Pepin K.H."/>
            <person name="Johnson M."/>
            <person name="Bhonagiri V."/>
            <person name="Nash W.E."/>
            <person name="Warren W."/>
            <person name="Chinwalla A."/>
            <person name="Mardis E.R."/>
            <person name="Wilson R.K."/>
        </authorList>
    </citation>
    <scope>NUCLEOTIDE SEQUENCE [LARGE SCALE GENOMIC DNA]</scope>
    <source>
        <strain evidence="2 3">DSM 13280</strain>
    </source>
</reference>
<dbReference type="PANTHER" id="PTHR30595:SF6">
    <property type="entry name" value="SCHLAFEN ALBA-2 DOMAIN-CONTAINING PROTEIN"/>
    <property type="match status" value="1"/>
</dbReference>
<protein>
    <recommendedName>
        <fullName evidence="1">Schlafen AlbA-2 domain-containing protein</fullName>
    </recommendedName>
</protein>
<accession>C4FAV1</accession>
<evidence type="ECO:0000259" key="1">
    <source>
        <dbReference type="Pfam" id="PF04326"/>
    </source>
</evidence>
<feature type="domain" description="Schlafen AlbA-2" evidence="1">
    <location>
        <begin position="13"/>
        <end position="135"/>
    </location>
</feature>
<dbReference type="Gene3D" id="3.30.950.30">
    <property type="entry name" value="Schlafen, AAA domain"/>
    <property type="match status" value="1"/>
</dbReference>
<evidence type="ECO:0000313" key="3">
    <source>
        <dbReference type="Proteomes" id="UP000003295"/>
    </source>
</evidence>
<sequence length="482" mass="54452">MELIYSLIGYPNETEWIEFKEGNSDPERIGRDISALANVAAYLGRPRAYKIWGVEDDTHALVGTQFDPYHAKGKGNQDLQIWLRLFLSLHASYEFRCIERNGLRFVVLEIDAAVGQPVCFDKAPFIREGSSTVRLQPGSAKEARLWERLQAGDFELKIAERDVELDELPSKLDIDAYFGLLGLRRPTALEDALPFLEEQDLIRKQDNGRYSILNLGALLVAKSLSSFAGLRKRPIRVVSYAGKDVLDKTSDVTFDVGYALALEQANRHLLTLLPQSERIDGAYRRLRAEYPERAVRELLSNMVIHQDLSDTHSSPVASVFNGRIVFSNPGESLVPKERMLNAQPKSRNSALAGLLRQMHLCEEQGSGWDIVVASCEAFHMAAPKVESDEGLGTNVTLYSGDSYSRMKKAERREAVYWHACLMYARDDSMGNQSLRERFGLSDSRKDTVAISRLIKECCDEGLIKDEDEDAGDKYRRYIPYWA</sequence>
<dbReference type="InterPro" id="IPR038475">
    <property type="entry name" value="RecG_C_sf"/>
</dbReference>
<dbReference type="HOGENOM" id="CLU_042798_0_0_11"/>
<proteinExistence type="predicted"/>
<dbReference type="Gene3D" id="3.30.565.60">
    <property type="match status" value="1"/>
</dbReference>
<dbReference type="eggNOG" id="COG2865">
    <property type="taxonomic scope" value="Bacteria"/>
</dbReference>
<evidence type="ECO:0000313" key="2">
    <source>
        <dbReference type="EMBL" id="EEP44067.1"/>
    </source>
</evidence>
<dbReference type="Proteomes" id="UP000003295">
    <property type="component" value="Unassembled WGS sequence"/>
</dbReference>
<dbReference type="InterPro" id="IPR007421">
    <property type="entry name" value="Schlafen_AlbA_2_dom"/>
</dbReference>
<gene>
    <name evidence="2" type="ORF">COLINT_03197</name>
</gene>
<organism evidence="2 3">
    <name type="scientific">Collinsella intestinalis DSM 13280</name>
    <dbReference type="NCBI Taxonomy" id="521003"/>
    <lineage>
        <taxon>Bacteria</taxon>
        <taxon>Bacillati</taxon>
        <taxon>Actinomycetota</taxon>
        <taxon>Coriobacteriia</taxon>
        <taxon>Coriobacteriales</taxon>
        <taxon>Coriobacteriaceae</taxon>
        <taxon>Collinsella</taxon>
    </lineage>
</organism>
<dbReference type="AlphaFoldDB" id="C4FAV1"/>
<comment type="caution">
    <text evidence="2">The sequence shown here is derived from an EMBL/GenBank/DDBJ whole genome shotgun (WGS) entry which is preliminary data.</text>
</comment>
<name>C4FAV1_9ACTN</name>
<dbReference type="EMBL" id="ABXH02000029">
    <property type="protein sequence ID" value="EEP44067.1"/>
    <property type="molecule type" value="Genomic_DNA"/>
</dbReference>